<gene>
    <name evidence="3" type="primary">FGENESH: predicted gene_3.538</name>
    <name evidence="4" type="ORF">AAT19DRAFT_13359</name>
    <name evidence="3" type="ORF">BN2166_0020870</name>
</gene>
<dbReference type="OMA" id="FHAYYAL"/>
<feature type="transmembrane region" description="Helical" evidence="2">
    <location>
        <begin position="41"/>
        <end position="60"/>
    </location>
</feature>
<dbReference type="Proteomes" id="UP000199069">
    <property type="component" value="Unassembled WGS sequence"/>
</dbReference>
<organism evidence="3 5">
    <name type="scientific">Rhodotorula toruloides</name>
    <name type="common">Yeast</name>
    <name type="synonym">Rhodosporidium toruloides</name>
    <dbReference type="NCBI Taxonomy" id="5286"/>
    <lineage>
        <taxon>Eukaryota</taxon>
        <taxon>Fungi</taxon>
        <taxon>Dikarya</taxon>
        <taxon>Basidiomycota</taxon>
        <taxon>Pucciniomycotina</taxon>
        <taxon>Microbotryomycetes</taxon>
        <taxon>Sporidiobolales</taxon>
        <taxon>Sporidiobolaceae</taxon>
        <taxon>Rhodotorula</taxon>
    </lineage>
</organism>
<protein>
    <submittedName>
        <fullName evidence="3">Uncharacterized protein</fullName>
    </submittedName>
</protein>
<dbReference type="OrthoDB" id="2527531at2759"/>
<feature type="transmembrane region" description="Helical" evidence="2">
    <location>
        <begin position="475"/>
        <end position="499"/>
    </location>
</feature>
<feature type="transmembrane region" description="Helical" evidence="2">
    <location>
        <begin position="67"/>
        <end position="86"/>
    </location>
</feature>
<dbReference type="EMBL" id="CWKI01000003">
    <property type="protein sequence ID" value="CTR06226.1"/>
    <property type="molecule type" value="Genomic_DNA"/>
</dbReference>
<evidence type="ECO:0000313" key="6">
    <source>
        <dbReference type="Proteomes" id="UP000239560"/>
    </source>
</evidence>
<feature type="compositionally biased region" description="Basic and acidic residues" evidence="1">
    <location>
        <begin position="314"/>
        <end position="325"/>
    </location>
</feature>
<feature type="compositionally biased region" description="Basic residues" evidence="1">
    <location>
        <begin position="336"/>
        <end position="348"/>
    </location>
</feature>
<feature type="compositionally biased region" description="Basic and acidic residues" evidence="1">
    <location>
        <begin position="644"/>
        <end position="654"/>
    </location>
</feature>
<reference evidence="4 6" key="2">
    <citation type="journal article" date="2018" name="Elife">
        <title>Functional genomics of lipid metabolism in the oleaginous yeast Rhodosporidium toruloides.</title>
        <authorList>
            <person name="Coradetti S.T."/>
            <person name="Pinel D."/>
            <person name="Geiselman G."/>
            <person name="Ito M."/>
            <person name="Mondo S."/>
            <person name="Reilly M.C."/>
            <person name="Cheng Y.F."/>
            <person name="Bauer S."/>
            <person name="Grigoriev I."/>
            <person name="Gladden J.M."/>
            <person name="Simmons B.A."/>
            <person name="Brem R."/>
            <person name="Arkin A.P."/>
            <person name="Skerker J.M."/>
        </authorList>
    </citation>
    <scope>NUCLEOTIDE SEQUENCE [LARGE SCALE GENOMIC DNA]</scope>
    <source>
        <strain evidence="4 6">NBRC 0880</strain>
    </source>
</reference>
<keyword evidence="5" id="KW-1185">Reference proteome</keyword>
<evidence type="ECO:0000256" key="2">
    <source>
        <dbReference type="SAM" id="Phobius"/>
    </source>
</evidence>
<dbReference type="Proteomes" id="UP000239560">
    <property type="component" value="Unassembled WGS sequence"/>
</dbReference>
<feature type="transmembrane region" description="Helical" evidence="2">
    <location>
        <begin position="520"/>
        <end position="542"/>
    </location>
</feature>
<keyword evidence="2" id="KW-0812">Transmembrane</keyword>
<feature type="region of interest" description="Disordered" evidence="1">
    <location>
        <begin position="202"/>
        <end position="414"/>
    </location>
</feature>
<feature type="transmembrane region" description="Helical" evidence="2">
    <location>
        <begin position="98"/>
        <end position="124"/>
    </location>
</feature>
<reference evidence="3 5" key="1">
    <citation type="submission" date="2015-07" db="EMBL/GenBank/DDBJ databases">
        <authorList>
            <person name="Cajimat M.N.B."/>
            <person name="Milazzo M.L."/>
            <person name="Fulhorst C.F."/>
        </authorList>
    </citation>
    <scope>NUCLEOTIDE SEQUENCE [LARGE SCALE GENOMIC DNA]</scope>
    <source>
        <strain evidence="3">Single colony</strain>
    </source>
</reference>
<feature type="compositionally biased region" description="Low complexity" evidence="1">
    <location>
        <begin position="326"/>
        <end position="335"/>
    </location>
</feature>
<name>A0A0K3CGA5_RHOTO</name>
<evidence type="ECO:0000313" key="4">
    <source>
        <dbReference type="EMBL" id="PRQ76337.1"/>
    </source>
</evidence>
<feature type="compositionally biased region" description="Basic and acidic residues" evidence="1">
    <location>
        <begin position="214"/>
        <end position="225"/>
    </location>
</feature>
<proteinExistence type="predicted"/>
<feature type="compositionally biased region" description="Basic and acidic residues" evidence="1">
    <location>
        <begin position="592"/>
        <end position="628"/>
    </location>
</feature>
<feature type="compositionally biased region" description="Basic residues" evidence="1">
    <location>
        <begin position="381"/>
        <end position="390"/>
    </location>
</feature>
<sequence>MGLSYFAQTCSTEATTKAAQLWCVAKEGTCCGVCPNTLASLGTRVGLTFTIFFATVLTVVDGAEAPFIFLTTTLQALAYIITILQAGLTGDGISRFHAYYALLCALGFVCPLSAASVTATHYLYGGSHQKSGVRLLAFRTNIQHPHQHQNSLSKAARRGFTEPPTVFRSFGSPFFSSTASGSRYRQYEPAARPLITANVWNRDASSTDNSPVLRADEGERRDRSGETTLRPSSGRSSRTRDEEAEIESPPLGRLTPASFLSTPPLVPSSPKDEDVERIPSPVEHHSPHHHPLADKEIEHHSPHHGPSSPAPNSPDHRSPKHKELESPSSPHSSHNSPHHSPHSPHHPSPRPSPHSPHSPRHDSITALPPLPPSALDAGLRQRSHRPRKSSRLVERADDSSSSDDSSASSVAGYTDEQRRKIANKTAKGWWRRYGMLGSNAALFILWLVTLLYVHGIIGSFKLIQTNCPDPTGTSLLSISTILAIGLSLVVFLVTGANFYSHWVHYHLRRIFDYSRDGNRWTRMVVPAIFSMSVFTVWLALLWTSYELAAQPSSSLLAGTEQMTTFPTILSITLTVKPVCDLVKAMWKHHRRSENEAKDRKKKEAQATREQESRQSRRRLIDLEKEETPHTSSRSSSRSPQHGHRSPEYPERPSPPERVGTDFSTTTSMRPSLSDSPASTFEPPDRRPRRKRDSMRRAVFGRGLRSAGDGQ</sequence>
<dbReference type="AlphaFoldDB" id="A0A0K3CGA5"/>
<evidence type="ECO:0000313" key="3">
    <source>
        <dbReference type="EMBL" id="CTR06226.1"/>
    </source>
</evidence>
<feature type="compositionally biased region" description="Basic and acidic residues" evidence="1">
    <location>
        <begin position="270"/>
        <end position="300"/>
    </location>
</feature>
<feature type="transmembrane region" description="Helical" evidence="2">
    <location>
        <begin position="440"/>
        <end position="463"/>
    </location>
</feature>
<feature type="compositionally biased region" description="Low complexity" evidence="1">
    <location>
        <begin position="629"/>
        <end position="639"/>
    </location>
</feature>
<feature type="region of interest" description="Disordered" evidence="1">
    <location>
        <begin position="590"/>
        <end position="710"/>
    </location>
</feature>
<dbReference type="EMBL" id="LCTV02000003">
    <property type="protein sequence ID" value="PRQ76337.1"/>
    <property type="molecule type" value="Genomic_DNA"/>
</dbReference>
<feature type="compositionally biased region" description="Polar residues" evidence="1">
    <location>
        <begin position="661"/>
        <end position="678"/>
    </location>
</feature>
<keyword evidence="2" id="KW-0472">Membrane</keyword>
<keyword evidence="2" id="KW-1133">Transmembrane helix</keyword>
<feature type="compositionally biased region" description="Polar residues" evidence="1">
    <location>
        <begin position="226"/>
        <end position="236"/>
    </location>
</feature>
<evidence type="ECO:0000256" key="1">
    <source>
        <dbReference type="SAM" id="MobiDB-lite"/>
    </source>
</evidence>
<evidence type="ECO:0000313" key="5">
    <source>
        <dbReference type="Proteomes" id="UP000199069"/>
    </source>
</evidence>
<accession>A0A0K3CGA5</accession>